<keyword evidence="3" id="KW-1185">Reference proteome</keyword>
<proteinExistence type="predicted"/>
<keyword evidence="1" id="KW-0812">Transmembrane</keyword>
<dbReference type="OrthoDB" id="4237715at2"/>
<protein>
    <submittedName>
        <fullName evidence="2">Uncharacterized protein</fullName>
    </submittedName>
</protein>
<accession>A0A561TV03</accession>
<evidence type="ECO:0000313" key="2">
    <source>
        <dbReference type="EMBL" id="TWF90935.1"/>
    </source>
</evidence>
<keyword evidence="1" id="KW-1133">Transmembrane helix</keyword>
<organism evidence="2 3">
    <name type="scientific">Kitasatospora viridis</name>
    <dbReference type="NCBI Taxonomy" id="281105"/>
    <lineage>
        <taxon>Bacteria</taxon>
        <taxon>Bacillati</taxon>
        <taxon>Actinomycetota</taxon>
        <taxon>Actinomycetes</taxon>
        <taxon>Kitasatosporales</taxon>
        <taxon>Streptomycetaceae</taxon>
        <taxon>Kitasatospora</taxon>
    </lineage>
</organism>
<dbReference type="Proteomes" id="UP000317940">
    <property type="component" value="Unassembled WGS sequence"/>
</dbReference>
<dbReference type="AlphaFoldDB" id="A0A561TV03"/>
<evidence type="ECO:0000313" key="3">
    <source>
        <dbReference type="Proteomes" id="UP000317940"/>
    </source>
</evidence>
<sequence>MEPLLIRRDAPSRYGAAGAALVGVGLLPGALVVAAGGGVAGVLLLGAGVATAVRAERAMVHADQDGILVRGSLRSRRIALADVVGMRAERLYFCDRRGRLRSCWLSALGRNTSRWAVYSYSNRLSLLQRIELERWIEEAVTSRIKRRARLLDTLDDAALAREARVAAAGERWERKYGVARPRWHFVSAAAERVTGARAAAGS</sequence>
<name>A0A561TV03_9ACTN</name>
<comment type="caution">
    <text evidence="2">The sequence shown here is derived from an EMBL/GenBank/DDBJ whole genome shotgun (WGS) entry which is preliminary data.</text>
</comment>
<reference evidence="2 3" key="1">
    <citation type="submission" date="2019-06" db="EMBL/GenBank/DDBJ databases">
        <title>Sequencing the genomes of 1000 actinobacteria strains.</title>
        <authorList>
            <person name="Klenk H.-P."/>
        </authorList>
    </citation>
    <scope>NUCLEOTIDE SEQUENCE [LARGE SCALE GENOMIC DNA]</scope>
    <source>
        <strain evidence="2 3">DSM 44826</strain>
    </source>
</reference>
<gene>
    <name evidence="2" type="ORF">FHX73_1247</name>
</gene>
<keyword evidence="1" id="KW-0472">Membrane</keyword>
<evidence type="ECO:0000256" key="1">
    <source>
        <dbReference type="SAM" id="Phobius"/>
    </source>
</evidence>
<dbReference type="RefSeq" id="WP_145908601.1">
    <property type="nucleotide sequence ID" value="NZ_BAAAMZ010000002.1"/>
</dbReference>
<dbReference type="EMBL" id="VIWT01000002">
    <property type="protein sequence ID" value="TWF90935.1"/>
    <property type="molecule type" value="Genomic_DNA"/>
</dbReference>
<feature type="transmembrane region" description="Helical" evidence="1">
    <location>
        <begin position="20"/>
        <end position="53"/>
    </location>
</feature>